<gene>
    <name evidence="1" type="ORF">FHX53_002635</name>
</gene>
<dbReference type="AlphaFoldDB" id="A0A839EHH7"/>
<dbReference type="Proteomes" id="UP000585905">
    <property type="component" value="Unassembled WGS sequence"/>
</dbReference>
<reference evidence="1 2" key="1">
    <citation type="submission" date="2020-07" db="EMBL/GenBank/DDBJ databases">
        <title>Sequencing the genomes of 1000 actinobacteria strains.</title>
        <authorList>
            <person name="Klenk H.-P."/>
        </authorList>
    </citation>
    <scope>NUCLEOTIDE SEQUENCE [LARGE SCALE GENOMIC DNA]</scope>
    <source>
        <strain evidence="1 2">DSM 19663</strain>
    </source>
</reference>
<organism evidence="1 2">
    <name type="scientific">Microcella alkalica</name>
    <dbReference type="NCBI Taxonomy" id="355930"/>
    <lineage>
        <taxon>Bacteria</taxon>
        <taxon>Bacillati</taxon>
        <taxon>Actinomycetota</taxon>
        <taxon>Actinomycetes</taxon>
        <taxon>Micrococcales</taxon>
        <taxon>Microbacteriaceae</taxon>
        <taxon>Microcella</taxon>
    </lineage>
</organism>
<keyword evidence="2" id="KW-1185">Reference proteome</keyword>
<evidence type="ECO:0000313" key="1">
    <source>
        <dbReference type="EMBL" id="MBA8849018.1"/>
    </source>
</evidence>
<accession>A0A839EHH7</accession>
<proteinExistence type="predicted"/>
<sequence>MACSAASTASIPGQIAAVGDRVAANASLVTITVGGIDAAAAAIVAACSADSQSLACAQAFGAAIANLPTVTQSLVGT</sequence>
<protein>
    <submittedName>
        <fullName evidence="1">Uncharacterized protein</fullName>
    </submittedName>
</protein>
<dbReference type="EMBL" id="JACGWX010000010">
    <property type="protein sequence ID" value="MBA8849018.1"/>
    <property type="molecule type" value="Genomic_DNA"/>
</dbReference>
<name>A0A839EHH7_9MICO</name>
<dbReference type="Gene3D" id="3.40.50.1110">
    <property type="entry name" value="SGNH hydrolase"/>
    <property type="match status" value="1"/>
</dbReference>
<comment type="caution">
    <text evidence="1">The sequence shown here is derived from an EMBL/GenBank/DDBJ whole genome shotgun (WGS) entry which is preliminary data.</text>
</comment>
<evidence type="ECO:0000313" key="2">
    <source>
        <dbReference type="Proteomes" id="UP000585905"/>
    </source>
</evidence>
<dbReference type="InterPro" id="IPR036514">
    <property type="entry name" value="SGNH_hydro_sf"/>
</dbReference>
<dbReference type="RefSeq" id="WP_182491824.1">
    <property type="nucleotide sequence ID" value="NZ_BAAAOV010000001.1"/>
</dbReference>